<dbReference type="GO" id="GO:0016747">
    <property type="term" value="F:acyltransferase activity, transferring groups other than amino-acyl groups"/>
    <property type="evidence" value="ECO:0007669"/>
    <property type="project" value="TreeGrafter"/>
</dbReference>
<name>A0A8T0RPC9_PANVG</name>
<comment type="caution">
    <text evidence="4">The sequence shown here is derived from an EMBL/GenBank/DDBJ whole genome shotgun (WGS) entry which is preliminary data.</text>
</comment>
<dbReference type="PANTHER" id="PTHR31642:SF160">
    <property type="entry name" value="HXXXD-TYPE ACYL-TRANSFERASE FAMILY PROTEIN"/>
    <property type="match status" value="1"/>
</dbReference>
<evidence type="ECO:0000256" key="3">
    <source>
        <dbReference type="ARBA" id="ARBA00023315"/>
    </source>
</evidence>
<sequence>MASVNGCDDLHVRVVSRRLVKASASSVEPRVLAVSNLDLIPQTMPVSMFCVYPRPSTGDFDAVVAAFEAGLPSLLAFFFPLAGRIATNRSSGLPEVNCGNQGAELVVGEAAVPLASLDFGTMSASLRRIQQPFAGDVALSVQVVSFACGGFTVAWCTNHVLVDGSALSLLVNAWPELARSGTLAAGARPSHDRSAFLPRAAPFYSAALDEALTPLDGERQVNVLTTRQSFVERLFYIEASDIARLREEASRDAGDRRATRVQAVSAYVWKVLAGVVGAADAHCRMGWWVDGRRRLTAPEVRNYFGNVTTFAVREARVQELLGMPLPDVAAMAREAIAAPAYDEHLQELVDWVEEHKSERYVETATLGLGSPTVGVTSFASFPLETDFGFGHAALAMPTSGSSARLCSGFLQIVPRPGGDGSWTASAFVWPRLAAALESDERRVFKPVTAEYLWPVCSIGLAHGRADQPCPW</sequence>
<dbReference type="OrthoDB" id="647894at2759"/>
<accession>A0A8T0RPC9</accession>
<dbReference type="EMBL" id="CM029046">
    <property type="protein sequence ID" value="KAG2587837.1"/>
    <property type="molecule type" value="Genomic_DNA"/>
</dbReference>
<evidence type="ECO:0000256" key="2">
    <source>
        <dbReference type="ARBA" id="ARBA00022679"/>
    </source>
</evidence>
<proteinExistence type="inferred from homology"/>
<gene>
    <name evidence="4" type="ORF">PVAP13_5NG174081</name>
</gene>
<organism evidence="4 5">
    <name type="scientific">Panicum virgatum</name>
    <name type="common">Blackwell switchgrass</name>
    <dbReference type="NCBI Taxonomy" id="38727"/>
    <lineage>
        <taxon>Eukaryota</taxon>
        <taxon>Viridiplantae</taxon>
        <taxon>Streptophyta</taxon>
        <taxon>Embryophyta</taxon>
        <taxon>Tracheophyta</taxon>
        <taxon>Spermatophyta</taxon>
        <taxon>Magnoliopsida</taxon>
        <taxon>Liliopsida</taxon>
        <taxon>Poales</taxon>
        <taxon>Poaceae</taxon>
        <taxon>PACMAD clade</taxon>
        <taxon>Panicoideae</taxon>
        <taxon>Panicodae</taxon>
        <taxon>Paniceae</taxon>
        <taxon>Panicinae</taxon>
        <taxon>Panicum</taxon>
        <taxon>Panicum sect. Hiantes</taxon>
    </lineage>
</organism>
<keyword evidence="5" id="KW-1185">Reference proteome</keyword>
<dbReference type="PANTHER" id="PTHR31642">
    <property type="entry name" value="TRICHOTHECENE 3-O-ACETYLTRANSFERASE"/>
    <property type="match status" value="1"/>
</dbReference>
<protein>
    <submittedName>
        <fullName evidence="4">Uncharacterized protein</fullName>
    </submittedName>
</protein>
<keyword evidence="3" id="KW-0012">Acyltransferase</keyword>
<dbReference type="Gene3D" id="3.30.559.10">
    <property type="entry name" value="Chloramphenicol acetyltransferase-like domain"/>
    <property type="match status" value="2"/>
</dbReference>
<dbReference type="Proteomes" id="UP000823388">
    <property type="component" value="Chromosome 5N"/>
</dbReference>
<dbReference type="InterPro" id="IPR023213">
    <property type="entry name" value="CAT-like_dom_sf"/>
</dbReference>
<evidence type="ECO:0000313" key="4">
    <source>
        <dbReference type="EMBL" id="KAG2587837.1"/>
    </source>
</evidence>
<dbReference type="InterPro" id="IPR050317">
    <property type="entry name" value="Plant_Fungal_Acyltransferase"/>
</dbReference>
<reference evidence="4" key="1">
    <citation type="submission" date="2020-05" db="EMBL/GenBank/DDBJ databases">
        <title>WGS assembly of Panicum virgatum.</title>
        <authorList>
            <person name="Lovell J.T."/>
            <person name="Jenkins J."/>
            <person name="Shu S."/>
            <person name="Juenger T.E."/>
            <person name="Schmutz J."/>
        </authorList>
    </citation>
    <scope>NUCLEOTIDE SEQUENCE</scope>
    <source>
        <strain evidence="4">AP13</strain>
    </source>
</reference>
<dbReference type="Pfam" id="PF02458">
    <property type="entry name" value="Transferase"/>
    <property type="match status" value="1"/>
</dbReference>
<evidence type="ECO:0000256" key="1">
    <source>
        <dbReference type="ARBA" id="ARBA00009861"/>
    </source>
</evidence>
<keyword evidence="2" id="KW-0808">Transferase</keyword>
<comment type="similarity">
    <text evidence="1">Belongs to the plant acyltransferase family.</text>
</comment>
<evidence type="ECO:0000313" key="5">
    <source>
        <dbReference type="Proteomes" id="UP000823388"/>
    </source>
</evidence>
<dbReference type="AlphaFoldDB" id="A0A8T0RPC9"/>